<proteinExistence type="predicted"/>
<evidence type="ECO:0008006" key="4">
    <source>
        <dbReference type="Google" id="ProtNLM"/>
    </source>
</evidence>
<gene>
    <name evidence="2" type="ORF">FA10DRAFT_295846</name>
</gene>
<evidence type="ECO:0000313" key="2">
    <source>
        <dbReference type="EMBL" id="PWN88288.1"/>
    </source>
</evidence>
<dbReference type="RefSeq" id="XP_025375486.1">
    <property type="nucleotide sequence ID" value="XM_025524482.1"/>
</dbReference>
<accession>A0A316YI36</accession>
<dbReference type="GeneID" id="37046398"/>
<keyword evidence="3" id="KW-1185">Reference proteome</keyword>
<dbReference type="Proteomes" id="UP000245768">
    <property type="component" value="Unassembled WGS sequence"/>
</dbReference>
<keyword evidence="1" id="KW-0732">Signal</keyword>
<protein>
    <recommendedName>
        <fullName evidence="4">Hydrophobin</fullName>
    </recommendedName>
</protein>
<feature type="signal peptide" evidence="1">
    <location>
        <begin position="1"/>
        <end position="24"/>
    </location>
</feature>
<organism evidence="2 3">
    <name type="scientific">Acaromyces ingoldii</name>
    <dbReference type="NCBI Taxonomy" id="215250"/>
    <lineage>
        <taxon>Eukaryota</taxon>
        <taxon>Fungi</taxon>
        <taxon>Dikarya</taxon>
        <taxon>Basidiomycota</taxon>
        <taxon>Ustilaginomycotina</taxon>
        <taxon>Exobasidiomycetes</taxon>
        <taxon>Exobasidiales</taxon>
        <taxon>Cryptobasidiaceae</taxon>
        <taxon>Acaromyces</taxon>
    </lineage>
</organism>
<evidence type="ECO:0000313" key="3">
    <source>
        <dbReference type="Proteomes" id="UP000245768"/>
    </source>
</evidence>
<dbReference type="EMBL" id="KZ819638">
    <property type="protein sequence ID" value="PWN88288.1"/>
    <property type="molecule type" value="Genomic_DNA"/>
</dbReference>
<sequence length="151" mass="16557">MIALKLMLVLFALVTLSFVSVSAADNIFICESGSSNVTCCASADEVELIQKHKCTDQNMACTAAVQIKQGKCNNRLWSDPNKLSELHCTPTINGQPLAGSKEFKCCGKNTELAQYNANCTIVGDCPADGLNRCAIDKTKWYRLDLLFDHYL</sequence>
<dbReference type="InParanoid" id="A0A316YI36"/>
<feature type="chain" id="PRO_5016266800" description="Hydrophobin" evidence="1">
    <location>
        <begin position="25"/>
        <end position="151"/>
    </location>
</feature>
<reference evidence="2 3" key="1">
    <citation type="journal article" date="2018" name="Mol. Biol. Evol.">
        <title>Broad Genomic Sampling Reveals a Smut Pathogenic Ancestry of the Fungal Clade Ustilaginomycotina.</title>
        <authorList>
            <person name="Kijpornyongpan T."/>
            <person name="Mondo S.J."/>
            <person name="Barry K."/>
            <person name="Sandor L."/>
            <person name="Lee J."/>
            <person name="Lipzen A."/>
            <person name="Pangilinan J."/>
            <person name="LaButti K."/>
            <person name="Hainaut M."/>
            <person name="Henrissat B."/>
            <person name="Grigoriev I.V."/>
            <person name="Spatafora J.W."/>
            <person name="Aime M.C."/>
        </authorList>
    </citation>
    <scope>NUCLEOTIDE SEQUENCE [LARGE SCALE GENOMIC DNA]</scope>
    <source>
        <strain evidence="2 3">MCA 4198</strain>
    </source>
</reference>
<name>A0A316YI36_9BASI</name>
<evidence type="ECO:0000256" key="1">
    <source>
        <dbReference type="SAM" id="SignalP"/>
    </source>
</evidence>
<dbReference type="AlphaFoldDB" id="A0A316YI36"/>